<evidence type="ECO:0000313" key="1">
    <source>
        <dbReference type="EMBL" id="OWK00997.1"/>
    </source>
</evidence>
<sequence>IQHKAKRQHRLSGLLALQSQVSEADGFPAFPVLGNPDAQGHIIPKYEGISFFYMQQMKKAITMGARSAGVRVADWEEGVVGLGSPVSQRPSRREARGAAPVEPSIGRRADRLFSARSDSNWWKGTCKGRTGLIPSNYGSVQLQPSVVGGVRLKSPLSSSLRVVTPADSGTAVNTPFLEADIVEMLFTQPNIELNQQVRLQVVDWLKPPVLLALGEEVWKHSRQGGRVSGTLSALRHFLFCSFLHTSDEMI</sequence>
<evidence type="ECO:0000313" key="2">
    <source>
        <dbReference type="Proteomes" id="UP000242450"/>
    </source>
</evidence>
<dbReference type="EMBL" id="MKHE01000029">
    <property type="protein sequence ID" value="OWK00997.1"/>
    <property type="molecule type" value="Genomic_DNA"/>
</dbReference>
<dbReference type="AlphaFoldDB" id="A0A212C4T8"/>
<dbReference type="InterPro" id="IPR036028">
    <property type="entry name" value="SH3-like_dom_sf"/>
</dbReference>
<name>A0A212C4T8_CEREH</name>
<protein>
    <submittedName>
        <fullName evidence="1">OSTF1</fullName>
    </submittedName>
</protein>
<organism evidence="1 2">
    <name type="scientific">Cervus elaphus hippelaphus</name>
    <name type="common">European red deer</name>
    <dbReference type="NCBI Taxonomy" id="46360"/>
    <lineage>
        <taxon>Eukaryota</taxon>
        <taxon>Metazoa</taxon>
        <taxon>Chordata</taxon>
        <taxon>Craniata</taxon>
        <taxon>Vertebrata</taxon>
        <taxon>Euteleostomi</taxon>
        <taxon>Mammalia</taxon>
        <taxon>Eutheria</taxon>
        <taxon>Laurasiatheria</taxon>
        <taxon>Artiodactyla</taxon>
        <taxon>Ruminantia</taxon>
        <taxon>Pecora</taxon>
        <taxon>Cervidae</taxon>
        <taxon>Cervinae</taxon>
        <taxon>Cervus</taxon>
    </lineage>
</organism>
<gene>
    <name evidence="1" type="ORF">Celaphus_00018378</name>
</gene>
<accession>A0A212C4T8</accession>
<keyword evidence="2" id="KW-1185">Reference proteome</keyword>
<dbReference type="Proteomes" id="UP000242450">
    <property type="component" value="Chromosome 29"/>
</dbReference>
<proteinExistence type="predicted"/>
<comment type="caution">
    <text evidence="1">The sequence shown here is derived from an EMBL/GenBank/DDBJ whole genome shotgun (WGS) entry which is preliminary data.</text>
</comment>
<dbReference type="Gene3D" id="2.30.30.40">
    <property type="entry name" value="SH3 Domains"/>
    <property type="match status" value="1"/>
</dbReference>
<dbReference type="OrthoDB" id="207120at2759"/>
<feature type="non-terminal residue" evidence="1">
    <location>
        <position position="1"/>
    </location>
</feature>
<dbReference type="SUPFAM" id="SSF50044">
    <property type="entry name" value="SH3-domain"/>
    <property type="match status" value="1"/>
</dbReference>
<reference evidence="1 2" key="1">
    <citation type="journal article" date="2018" name="Mol. Genet. Genomics">
        <title>The red deer Cervus elaphus genome CerEla1.0: sequencing, annotating, genes, and chromosomes.</title>
        <authorList>
            <person name="Bana N.A."/>
            <person name="Nyiri A."/>
            <person name="Nagy J."/>
            <person name="Frank K."/>
            <person name="Nagy T."/>
            <person name="Steger V."/>
            <person name="Schiller M."/>
            <person name="Lakatos P."/>
            <person name="Sugar L."/>
            <person name="Horn P."/>
            <person name="Barta E."/>
            <person name="Orosz L."/>
        </authorList>
    </citation>
    <scope>NUCLEOTIDE SEQUENCE [LARGE SCALE GENOMIC DNA]</scope>
    <source>
        <strain evidence="1">Hungarian</strain>
    </source>
</reference>